<gene>
    <name evidence="2" type="ORF">AACH06_05480</name>
</gene>
<dbReference type="InterPro" id="IPR053136">
    <property type="entry name" value="UTP_pyrophosphatase-like"/>
</dbReference>
<accession>A0ABU9BNZ8</accession>
<evidence type="ECO:0000259" key="1">
    <source>
        <dbReference type="Pfam" id="PF01863"/>
    </source>
</evidence>
<feature type="domain" description="YgjP-like metallopeptidase" evidence="1">
    <location>
        <begin position="56"/>
        <end position="162"/>
    </location>
</feature>
<reference evidence="2 3" key="1">
    <citation type="submission" date="2024-04" db="EMBL/GenBank/DDBJ databases">
        <title>Novel species of the genus Ideonella isolated from streams.</title>
        <authorList>
            <person name="Lu H."/>
        </authorList>
    </citation>
    <scope>NUCLEOTIDE SEQUENCE [LARGE SCALE GENOMIC DNA]</scope>
    <source>
        <strain evidence="2 3">DXS29W</strain>
    </source>
</reference>
<dbReference type="InterPro" id="IPR002725">
    <property type="entry name" value="YgjP-like_metallopeptidase"/>
</dbReference>
<sequence>MPAARPNPVSALTAPRLRYLVGYPAALVAQAQALIDEGRLGDSVRRRYPEPHELRSDNALYEHVQALKNRHMRNAPPLSKVAYDSKLKILQQALGTHTMVSRVQGTQLKAKREIRIASLFKEAPAAFLQMIVVHELAHLREREHDKAFYALCTHMEPAYHQLEFDTRLWLTALECEAPNAAAPGRHARVTRLA</sequence>
<dbReference type="PANTHER" id="PTHR30399">
    <property type="entry name" value="UNCHARACTERIZED PROTEIN YGJP"/>
    <property type="match status" value="1"/>
</dbReference>
<evidence type="ECO:0000313" key="3">
    <source>
        <dbReference type="Proteomes" id="UP001371218"/>
    </source>
</evidence>
<name>A0ABU9BNZ8_9BURK</name>
<dbReference type="Pfam" id="PF01863">
    <property type="entry name" value="YgjP-like"/>
    <property type="match status" value="1"/>
</dbReference>
<organism evidence="2 3">
    <name type="scientific">Ideonella lacteola</name>
    <dbReference type="NCBI Taxonomy" id="2984193"/>
    <lineage>
        <taxon>Bacteria</taxon>
        <taxon>Pseudomonadati</taxon>
        <taxon>Pseudomonadota</taxon>
        <taxon>Betaproteobacteria</taxon>
        <taxon>Burkholderiales</taxon>
        <taxon>Sphaerotilaceae</taxon>
        <taxon>Ideonella</taxon>
    </lineage>
</organism>
<dbReference type="PANTHER" id="PTHR30399:SF1">
    <property type="entry name" value="UTP PYROPHOSPHATASE"/>
    <property type="match status" value="1"/>
</dbReference>
<dbReference type="RefSeq" id="WP_341424616.1">
    <property type="nucleotide sequence ID" value="NZ_JBBUTG010000002.1"/>
</dbReference>
<dbReference type="Gene3D" id="3.30.2010.10">
    <property type="entry name" value="Metalloproteases ('zincins'), catalytic domain"/>
    <property type="match status" value="1"/>
</dbReference>
<evidence type="ECO:0000313" key="2">
    <source>
        <dbReference type="EMBL" id="MEK8030268.1"/>
    </source>
</evidence>
<dbReference type="Proteomes" id="UP001371218">
    <property type="component" value="Unassembled WGS sequence"/>
</dbReference>
<proteinExistence type="predicted"/>
<keyword evidence="3" id="KW-1185">Reference proteome</keyword>
<comment type="caution">
    <text evidence="2">The sequence shown here is derived from an EMBL/GenBank/DDBJ whole genome shotgun (WGS) entry which is preliminary data.</text>
</comment>
<dbReference type="EMBL" id="JBBUTG010000002">
    <property type="protein sequence ID" value="MEK8030268.1"/>
    <property type="molecule type" value="Genomic_DNA"/>
</dbReference>
<protein>
    <submittedName>
        <fullName evidence="2">YgjP-like metallopeptidase domain-containing protein</fullName>
    </submittedName>
</protein>